<feature type="transmembrane region" description="Helical" evidence="2">
    <location>
        <begin position="6"/>
        <end position="30"/>
    </location>
</feature>
<keyword evidence="2" id="KW-1133">Transmembrane helix</keyword>
<evidence type="ECO:0000313" key="3">
    <source>
        <dbReference type="EMBL" id="KAK4212637.1"/>
    </source>
</evidence>
<feature type="region of interest" description="Disordered" evidence="1">
    <location>
        <begin position="83"/>
        <end position="140"/>
    </location>
</feature>
<sequence length="140" mass="15483">MASGDFGLVLFLGLYLAGVLLFLLIFHNHFFKRKYHGNDGCFGVLVFLGCLLSACVWPITLPMFITFYYMTEPRHTCCGRRYKPRQSAGGDGGQARAEGASSPSSFSLEDFSSDPVGREAFTGRPARSPFDTDSEYNSKL</sequence>
<reference evidence="3" key="2">
    <citation type="submission" date="2023-05" db="EMBL/GenBank/DDBJ databases">
        <authorList>
            <consortium name="Lawrence Berkeley National Laboratory"/>
            <person name="Steindorff A."/>
            <person name="Hensen N."/>
            <person name="Bonometti L."/>
            <person name="Westerberg I."/>
            <person name="Brannstrom I.O."/>
            <person name="Guillou S."/>
            <person name="Cros-Aarteil S."/>
            <person name="Calhoun S."/>
            <person name="Haridas S."/>
            <person name="Kuo A."/>
            <person name="Mondo S."/>
            <person name="Pangilinan J."/>
            <person name="Riley R."/>
            <person name="Labutti K."/>
            <person name="Andreopoulos B."/>
            <person name="Lipzen A."/>
            <person name="Chen C."/>
            <person name="Yanf M."/>
            <person name="Daum C."/>
            <person name="Ng V."/>
            <person name="Clum A."/>
            <person name="Ohm R."/>
            <person name="Martin F."/>
            <person name="Silar P."/>
            <person name="Natvig D."/>
            <person name="Lalanne C."/>
            <person name="Gautier V."/>
            <person name="Ament-Velasquez S.L."/>
            <person name="Kruys A."/>
            <person name="Hutchinson M.I."/>
            <person name="Powell A.J."/>
            <person name="Barry K."/>
            <person name="Miller A.N."/>
            <person name="Grigoriev I.V."/>
            <person name="Debuchy R."/>
            <person name="Gladieux P."/>
            <person name="Thoren M.H."/>
            <person name="Johannesson H."/>
        </authorList>
    </citation>
    <scope>NUCLEOTIDE SEQUENCE</scope>
    <source>
        <strain evidence="3">PSN293</strain>
    </source>
</reference>
<name>A0AAN6YAU7_9PEZI</name>
<dbReference type="Proteomes" id="UP001301769">
    <property type="component" value="Unassembled WGS sequence"/>
</dbReference>
<organism evidence="3 4">
    <name type="scientific">Rhypophila decipiens</name>
    <dbReference type="NCBI Taxonomy" id="261697"/>
    <lineage>
        <taxon>Eukaryota</taxon>
        <taxon>Fungi</taxon>
        <taxon>Dikarya</taxon>
        <taxon>Ascomycota</taxon>
        <taxon>Pezizomycotina</taxon>
        <taxon>Sordariomycetes</taxon>
        <taxon>Sordariomycetidae</taxon>
        <taxon>Sordariales</taxon>
        <taxon>Naviculisporaceae</taxon>
        <taxon>Rhypophila</taxon>
    </lineage>
</organism>
<keyword evidence="2" id="KW-0812">Transmembrane</keyword>
<reference evidence="3" key="1">
    <citation type="journal article" date="2023" name="Mol. Phylogenet. Evol.">
        <title>Genome-scale phylogeny and comparative genomics of the fungal order Sordariales.</title>
        <authorList>
            <person name="Hensen N."/>
            <person name="Bonometti L."/>
            <person name="Westerberg I."/>
            <person name="Brannstrom I.O."/>
            <person name="Guillou S."/>
            <person name="Cros-Aarteil S."/>
            <person name="Calhoun S."/>
            <person name="Haridas S."/>
            <person name="Kuo A."/>
            <person name="Mondo S."/>
            <person name="Pangilinan J."/>
            <person name="Riley R."/>
            <person name="LaButti K."/>
            <person name="Andreopoulos B."/>
            <person name="Lipzen A."/>
            <person name="Chen C."/>
            <person name="Yan M."/>
            <person name="Daum C."/>
            <person name="Ng V."/>
            <person name="Clum A."/>
            <person name="Steindorff A."/>
            <person name="Ohm R.A."/>
            <person name="Martin F."/>
            <person name="Silar P."/>
            <person name="Natvig D.O."/>
            <person name="Lalanne C."/>
            <person name="Gautier V."/>
            <person name="Ament-Velasquez S.L."/>
            <person name="Kruys A."/>
            <person name="Hutchinson M.I."/>
            <person name="Powell A.J."/>
            <person name="Barry K."/>
            <person name="Miller A.N."/>
            <person name="Grigoriev I.V."/>
            <person name="Debuchy R."/>
            <person name="Gladieux P."/>
            <person name="Hiltunen Thoren M."/>
            <person name="Johannesson H."/>
        </authorList>
    </citation>
    <scope>NUCLEOTIDE SEQUENCE</scope>
    <source>
        <strain evidence="3">PSN293</strain>
    </source>
</reference>
<dbReference type="AlphaFoldDB" id="A0AAN6YAU7"/>
<keyword evidence="4" id="KW-1185">Reference proteome</keyword>
<feature type="transmembrane region" description="Helical" evidence="2">
    <location>
        <begin position="42"/>
        <end position="70"/>
    </location>
</feature>
<protein>
    <submittedName>
        <fullName evidence="3">Uncharacterized protein</fullName>
    </submittedName>
</protein>
<feature type="compositionally biased region" description="Low complexity" evidence="1">
    <location>
        <begin position="101"/>
        <end position="115"/>
    </location>
</feature>
<evidence type="ECO:0000256" key="2">
    <source>
        <dbReference type="SAM" id="Phobius"/>
    </source>
</evidence>
<dbReference type="EMBL" id="MU858123">
    <property type="protein sequence ID" value="KAK4212637.1"/>
    <property type="molecule type" value="Genomic_DNA"/>
</dbReference>
<proteinExistence type="predicted"/>
<keyword evidence="2" id="KW-0472">Membrane</keyword>
<evidence type="ECO:0000313" key="4">
    <source>
        <dbReference type="Proteomes" id="UP001301769"/>
    </source>
</evidence>
<gene>
    <name evidence="3" type="ORF">QBC37DRAFT_401302</name>
</gene>
<accession>A0AAN6YAU7</accession>
<evidence type="ECO:0000256" key="1">
    <source>
        <dbReference type="SAM" id="MobiDB-lite"/>
    </source>
</evidence>
<comment type="caution">
    <text evidence="3">The sequence shown here is derived from an EMBL/GenBank/DDBJ whole genome shotgun (WGS) entry which is preliminary data.</text>
</comment>